<dbReference type="PANTHER" id="PTHR40050:SF1">
    <property type="entry name" value="INNER SPORE COAT PROTEIN H"/>
    <property type="match status" value="1"/>
</dbReference>
<feature type="transmembrane region" description="Helical" evidence="2">
    <location>
        <begin position="7"/>
        <end position="29"/>
    </location>
</feature>
<keyword evidence="2" id="KW-0812">Transmembrane</keyword>
<evidence type="ECO:0000313" key="3">
    <source>
        <dbReference type="EMBL" id="SDZ39467.1"/>
    </source>
</evidence>
<accession>A0A1H3SP19</accession>
<keyword evidence="2" id="KW-1133">Transmembrane helix</keyword>
<dbReference type="PANTHER" id="PTHR40050">
    <property type="entry name" value="INNER SPORE COAT PROTEIN H"/>
    <property type="match status" value="1"/>
</dbReference>
<feature type="transmembrane region" description="Helical" evidence="2">
    <location>
        <begin position="609"/>
        <end position="627"/>
    </location>
</feature>
<dbReference type="RefSeq" id="WP_091733095.1">
    <property type="nucleotide sequence ID" value="NZ_FNQE01000053.1"/>
</dbReference>
<reference evidence="3 4" key="1">
    <citation type="submission" date="2016-10" db="EMBL/GenBank/DDBJ databases">
        <authorList>
            <person name="de Groot N.N."/>
        </authorList>
    </citation>
    <scope>NUCLEOTIDE SEQUENCE [LARGE SCALE GENOMIC DNA]</scope>
    <source>
        <strain evidence="3 4">DSM 21650</strain>
    </source>
</reference>
<sequence>MIESKKINILIAISLVFALVVSILFVVVANTQEANIINTGKAEYTSKIFGSDIISVEIIADEAQWQEMLDNAINEQYIMADVMVNGTKFQSVGIRPKGNSSLTQVASSNSDRYSFRFQFDEYIKGQTCFGLESFVVNNMLGDNTYMKEYVSYDLMKEIGVDAPCFGFADIKVNDENWGLYLAVELYNESYEQRVFNDTSGMLYNVKSMDKGGNMGDNQPNRQNNNMRAMSDMEGGENTRFQRPNGESQERTSNELPESINGEDRSVEGRNMEDRFPGMGGDMGRGSGGGSLEYTDDNVESYGSIFNNVVGKGTEKDYKRVIEALKNLSEGNNLEEYFDVDQILRYLAAHTIVVNLDSYSSSMAQNYYVYENKGKITILPWDYNLAWGGFQSGDASSVINFPIDTPVSGVEMSSRPLIEKLFENPEYLNLYHSYLQQLMDEYFANGKFEEKINTLDTLISDYVKNDNTAFCTYEEYKKAVSSFITLGNLRAKSIQGQLHGTVHSTTEDQKADADNLISAGDLNLSDLGSMMGGRGGNEGFGGMDRNGGRPFFGNLEEIEIPSGMELPADMELSNMRQEGRIELQEEMRGNPTNSIVPNSDIRQNLGKNNLIQISLLLFVLIIATIFVARYKKDY</sequence>
<dbReference type="AlphaFoldDB" id="A0A1H3SP19"/>
<evidence type="ECO:0000256" key="1">
    <source>
        <dbReference type="SAM" id="MobiDB-lite"/>
    </source>
</evidence>
<keyword evidence="4" id="KW-1185">Reference proteome</keyword>
<dbReference type="InterPro" id="IPR014867">
    <property type="entry name" value="Spore_coat_CotH_CotH2/3/7"/>
</dbReference>
<proteinExistence type="predicted"/>
<organism evidence="3 4">
    <name type="scientific">Proteiniborus ethanoligenes</name>
    <dbReference type="NCBI Taxonomy" id="415015"/>
    <lineage>
        <taxon>Bacteria</taxon>
        <taxon>Bacillati</taxon>
        <taxon>Bacillota</taxon>
        <taxon>Clostridia</taxon>
        <taxon>Eubacteriales</taxon>
        <taxon>Proteiniborus</taxon>
    </lineage>
</organism>
<evidence type="ECO:0000256" key="2">
    <source>
        <dbReference type="SAM" id="Phobius"/>
    </source>
</evidence>
<dbReference type="STRING" id="415015.SAMN05660462_03007"/>
<protein>
    <submittedName>
        <fullName evidence="3">CotH protein</fullName>
    </submittedName>
</protein>
<dbReference type="EMBL" id="FNQE01000053">
    <property type="protein sequence ID" value="SDZ39467.1"/>
    <property type="molecule type" value="Genomic_DNA"/>
</dbReference>
<dbReference type="Pfam" id="PF08757">
    <property type="entry name" value="CotH"/>
    <property type="match status" value="2"/>
</dbReference>
<gene>
    <name evidence="3" type="ORF">SAMN05660462_03007</name>
</gene>
<name>A0A1H3SP19_9FIRM</name>
<feature type="compositionally biased region" description="Basic and acidic residues" evidence="1">
    <location>
        <begin position="261"/>
        <end position="275"/>
    </location>
</feature>
<feature type="compositionally biased region" description="Polar residues" evidence="1">
    <location>
        <begin position="215"/>
        <end position="227"/>
    </location>
</feature>
<evidence type="ECO:0000313" key="4">
    <source>
        <dbReference type="Proteomes" id="UP000198625"/>
    </source>
</evidence>
<feature type="region of interest" description="Disordered" evidence="1">
    <location>
        <begin position="209"/>
        <end position="284"/>
    </location>
</feature>
<dbReference type="Proteomes" id="UP000198625">
    <property type="component" value="Unassembled WGS sequence"/>
</dbReference>
<dbReference type="OrthoDB" id="3235126at2"/>
<keyword evidence="2" id="KW-0472">Membrane</keyword>